<dbReference type="InterPro" id="IPR013221">
    <property type="entry name" value="Mur_ligase_cen"/>
</dbReference>
<evidence type="ECO:0000259" key="11">
    <source>
        <dbReference type="Pfam" id="PF02875"/>
    </source>
</evidence>
<organism evidence="13 14">
    <name type="scientific">Oceanobacillus arenosus</name>
    <dbReference type="NCBI Taxonomy" id="1229153"/>
    <lineage>
        <taxon>Bacteria</taxon>
        <taxon>Bacillati</taxon>
        <taxon>Bacillota</taxon>
        <taxon>Bacilli</taxon>
        <taxon>Bacillales</taxon>
        <taxon>Bacillaceae</taxon>
        <taxon>Oceanobacillus</taxon>
    </lineage>
</organism>
<proteinExistence type="inferred from homology"/>
<evidence type="ECO:0000313" key="13">
    <source>
        <dbReference type="EMBL" id="RDW16375.1"/>
    </source>
</evidence>
<dbReference type="EC" id="6.3.2.-" evidence="8"/>
<keyword evidence="7 8" id="KW-0961">Cell wall biogenesis/degradation</keyword>
<dbReference type="Gene3D" id="3.40.1190.10">
    <property type="entry name" value="Mur-like, catalytic domain"/>
    <property type="match status" value="1"/>
</dbReference>
<evidence type="ECO:0000259" key="12">
    <source>
        <dbReference type="Pfam" id="PF08245"/>
    </source>
</evidence>
<dbReference type="SUPFAM" id="SSF63418">
    <property type="entry name" value="MurE/MurF N-terminal domain"/>
    <property type="match status" value="1"/>
</dbReference>
<evidence type="ECO:0000313" key="14">
    <source>
        <dbReference type="Proteomes" id="UP000257143"/>
    </source>
</evidence>
<evidence type="ECO:0000256" key="1">
    <source>
        <dbReference type="ARBA" id="ARBA00004752"/>
    </source>
</evidence>
<feature type="binding site" evidence="8">
    <location>
        <position position="30"/>
    </location>
    <ligand>
        <name>UDP-N-acetyl-alpha-D-muramoyl-L-alanyl-D-glutamate</name>
        <dbReference type="ChEBI" id="CHEBI:83900"/>
    </ligand>
</feature>
<dbReference type="NCBIfam" id="NF001126">
    <property type="entry name" value="PRK00139.1-4"/>
    <property type="match status" value="1"/>
</dbReference>
<reference evidence="14" key="1">
    <citation type="submission" date="2017-11" db="EMBL/GenBank/DDBJ databases">
        <authorList>
            <person name="Zhu W."/>
        </authorList>
    </citation>
    <scope>NUCLEOTIDE SEQUENCE [LARGE SCALE GENOMIC DNA]</scope>
    <source>
        <strain evidence="14">CAU 1183</strain>
    </source>
</reference>
<feature type="binding site" evidence="8">
    <location>
        <begin position="152"/>
        <end position="153"/>
    </location>
    <ligand>
        <name>UDP-N-acetyl-alpha-D-muramoyl-L-alanyl-D-glutamate</name>
        <dbReference type="ChEBI" id="CHEBI:83900"/>
    </ligand>
</feature>
<feature type="modified residue" description="N6-carboxylysine" evidence="8">
    <location>
        <position position="219"/>
    </location>
</feature>
<evidence type="ECO:0000256" key="4">
    <source>
        <dbReference type="ARBA" id="ARBA00022960"/>
    </source>
</evidence>
<comment type="cofactor">
    <cofactor evidence="8">
        <name>Mg(2+)</name>
        <dbReference type="ChEBI" id="CHEBI:18420"/>
    </cofactor>
</comment>
<dbReference type="GO" id="GO:0005524">
    <property type="term" value="F:ATP binding"/>
    <property type="evidence" value="ECO:0007669"/>
    <property type="project" value="UniProtKB-UniRule"/>
</dbReference>
<feature type="binding site" evidence="8">
    <location>
        <position position="187"/>
    </location>
    <ligand>
        <name>UDP-N-acetyl-alpha-D-muramoyl-L-alanyl-D-glutamate</name>
        <dbReference type="ChEBI" id="CHEBI:83900"/>
    </ligand>
</feature>
<dbReference type="SUPFAM" id="SSF53623">
    <property type="entry name" value="MurD-like peptide ligases, catalytic domain"/>
    <property type="match status" value="1"/>
</dbReference>
<dbReference type="Proteomes" id="UP000257143">
    <property type="component" value="Unassembled WGS sequence"/>
</dbReference>
<dbReference type="InterPro" id="IPR004101">
    <property type="entry name" value="Mur_ligase_C"/>
</dbReference>
<feature type="domain" description="Mur ligase C-terminal" evidence="11">
    <location>
        <begin position="331"/>
        <end position="461"/>
    </location>
</feature>
<dbReference type="InterPro" id="IPR036615">
    <property type="entry name" value="Mur_ligase_C_dom_sf"/>
</dbReference>
<feature type="binding site" evidence="8">
    <location>
        <begin position="110"/>
        <end position="116"/>
    </location>
    <ligand>
        <name>ATP</name>
        <dbReference type="ChEBI" id="CHEBI:30616"/>
    </ligand>
</feature>
<dbReference type="GO" id="GO:0016881">
    <property type="term" value="F:acid-amino acid ligase activity"/>
    <property type="evidence" value="ECO:0007669"/>
    <property type="project" value="UniProtKB-UniRule"/>
</dbReference>
<dbReference type="EMBL" id="PIOC01000027">
    <property type="protein sequence ID" value="RDW16375.1"/>
    <property type="molecule type" value="Genomic_DNA"/>
</dbReference>
<dbReference type="InterPro" id="IPR005761">
    <property type="entry name" value="UDP-N-AcMur-Glu-dNH2Pim_ligase"/>
</dbReference>
<keyword evidence="8" id="KW-0460">Magnesium</keyword>
<dbReference type="PANTHER" id="PTHR23135:SF4">
    <property type="entry name" value="UDP-N-ACETYLMURAMOYL-L-ALANYL-D-GLUTAMATE--2,6-DIAMINOPIMELATE LIGASE MURE HOMOLOG, CHLOROPLASTIC"/>
    <property type="match status" value="1"/>
</dbReference>
<comment type="PTM">
    <text evidence="8">Carboxylation is probably crucial for Mg(2+) binding and, consequently, for the gamma-phosphate positioning of ATP.</text>
</comment>
<keyword evidence="14" id="KW-1185">Reference proteome</keyword>
<dbReference type="RefSeq" id="WP_115774561.1">
    <property type="nucleotide sequence ID" value="NZ_PIOC01000027.1"/>
</dbReference>
<dbReference type="Gene3D" id="3.90.190.20">
    <property type="entry name" value="Mur ligase, C-terminal domain"/>
    <property type="match status" value="1"/>
</dbReference>
<dbReference type="Pfam" id="PF01225">
    <property type="entry name" value="Mur_ligase"/>
    <property type="match status" value="1"/>
</dbReference>
<keyword evidence="5 8" id="KW-0573">Peptidoglycan synthesis</keyword>
<evidence type="ECO:0000259" key="10">
    <source>
        <dbReference type="Pfam" id="PF01225"/>
    </source>
</evidence>
<evidence type="ECO:0000256" key="5">
    <source>
        <dbReference type="ARBA" id="ARBA00022984"/>
    </source>
</evidence>
<name>A0A3D8PMK6_9BACI</name>
<keyword evidence="8" id="KW-0547">Nucleotide-binding</keyword>
<keyword evidence="3 8" id="KW-0132">Cell division</keyword>
<evidence type="ECO:0000256" key="9">
    <source>
        <dbReference type="RuleBase" id="RU004135"/>
    </source>
</evidence>
<evidence type="ECO:0000256" key="3">
    <source>
        <dbReference type="ARBA" id="ARBA00022618"/>
    </source>
</evidence>
<dbReference type="InterPro" id="IPR036565">
    <property type="entry name" value="Mur-like_cat_sf"/>
</dbReference>
<dbReference type="SUPFAM" id="SSF53244">
    <property type="entry name" value="MurD-like peptide ligases, peptide-binding domain"/>
    <property type="match status" value="1"/>
</dbReference>
<comment type="pathway">
    <text evidence="1 8 9">Cell wall biogenesis; peptidoglycan biosynthesis.</text>
</comment>
<comment type="caution">
    <text evidence="8">Lacks conserved residue(s) required for the propagation of feature annotation.</text>
</comment>
<dbReference type="GO" id="GO:0051301">
    <property type="term" value="P:cell division"/>
    <property type="evidence" value="ECO:0007669"/>
    <property type="project" value="UniProtKB-KW"/>
</dbReference>
<evidence type="ECO:0000256" key="8">
    <source>
        <dbReference type="HAMAP-Rule" id="MF_00208"/>
    </source>
</evidence>
<dbReference type="UniPathway" id="UPA00219"/>
<dbReference type="GO" id="GO:0005737">
    <property type="term" value="C:cytoplasm"/>
    <property type="evidence" value="ECO:0007669"/>
    <property type="project" value="UniProtKB-SubCell"/>
</dbReference>
<dbReference type="GO" id="GO:0000287">
    <property type="term" value="F:magnesium ion binding"/>
    <property type="evidence" value="ECO:0007669"/>
    <property type="project" value="UniProtKB-UniRule"/>
</dbReference>
<keyword evidence="8" id="KW-0067">ATP-binding</keyword>
<keyword evidence="6 8" id="KW-0131">Cell cycle</keyword>
<evidence type="ECO:0000256" key="7">
    <source>
        <dbReference type="ARBA" id="ARBA00023316"/>
    </source>
</evidence>
<evidence type="ECO:0000256" key="6">
    <source>
        <dbReference type="ARBA" id="ARBA00023306"/>
    </source>
</evidence>
<feature type="domain" description="Mur ligase central" evidence="12">
    <location>
        <begin position="108"/>
        <end position="309"/>
    </location>
</feature>
<comment type="function">
    <text evidence="8">Catalyzes the addition of an amino acid to the nucleotide precursor UDP-N-acetylmuramoyl-L-alanyl-D-glutamate (UMAG) in the biosynthesis of bacterial cell-wall peptidoglycan.</text>
</comment>
<gene>
    <name evidence="8" type="primary">murE</name>
    <name evidence="13" type="ORF">CWR48_17170</name>
</gene>
<dbReference type="Gene3D" id="3.40.1390.10">
    <property type="entry name" value="MurE/MurF, N-terminal domain"/>
    <property type="match status" value="1"/>
</dbReference>
<keyword evidence="4 8" id="KW-0133">Cell shape</keyword>
<feature type="binding site" evidence="8">
    <location>
        <position position="179"/>
    </location>
    <ligand>
        <name>UDP-N-acetyl-alpha-D-muramoyl-L-alanyl-D-glutamate</name>
        <dbReference type="ChEBI" id="CHEBI:83900"/>
    </ligand>
</feature>
<dbReference type="InterPro" id="IPR035911">
    <property type="entry name" value="MurE/MurF_N"/>
</dbReference>
<dbReference type="GO" id="GO:0008360">
    <property type="term" value="P:regulation of cell shape"/>
    <property type="evidence" value="ECO:0007669"/>
    <property type="project" value="UniProtKB-KW"/>
</dbReference>
<comment type="caution">
    <text evidence="13">The sequence shown here is derived from an EMBL/GenBank/DDBJ whole genome shotgun (WGS) entry which is preliminary data.</text>
</comment>
<dbReference type="InterPro" id="IPR000713">
    <property type="entry name" value="Mur_ligase_N"/>
</dbReference>
<dbReference type="OrthoDB" id="9800958at2"/>
<feature type="binding site" evidence="8">
    <location>
        <position position="151"/>
    </location>
    <ligand>
        <name>UDP-N-acetyl-alpha-D-muramoyl-L-alanyl-D-glutamate</name>
        <dbReference type="ChEBI" id="CHEBI:83900"/>
    </ligand>
</feature>
<keyword evidence="8 13" id="KW-0436">Ligase</keyword>
<comment type="similarity">
    <text evidence="2 8">Belongs to the MurCDEF family. MurE subfamily.</text>
</comment>
<dbReference type="Pfam" id="PF02875">
    <property type="entry name" value="Mur_ligase_C"/>
    <property type="match status" value="1"/>
</dbReference>
<dbReference type="HAMAP" id="MF_00208">
    <property type="entry name" value="MurE"/>
    <property type="match status" value="1"/>
</dbReference>
<feature type="domain" description="Mur ligase N-terminal catalytic" evidence="10">
    <location>
        <begin position="22"/>
        <end position="94"/>
    </location>
</feature>
<dbReference type="NCBIfam" id="TIGR01085">
    <property type="entry name" value="murE"/>
    <property type="match status" value="1"/>
</dbReference>
<dbReference type="Pfam" id="PF08245">
    <property type="entry name" value="Mur_ligase_M"/>
    <property type="match status" value="1"/>
</dbReference>
<keyword evidence="8" id="KW-0963">Cytoplasm</keyword>
<dbReference type="PANTHER" id="PTHR23135">
    <property type="entry name" value="MUR LIGASE FAMILY MEMBER"/>
    <property type="match status" value="1"/>
</dbReference>
<evidence type="ECO:0000256" key="2">
    <source>
        <dbReference type="ARBA" id="ARBA00005898"/>
    </source>
</evidence>
<comment type="subcellular location">
    <subcellularLocation>
        <location evidence="8 9">Cytoplasm</location>
    </subcellularLocation>
</comment>
<accession>A0A3D8PMK6</accession>
<dbReference type="GO" id="GO:0009252">
    <property type="term" value="P:peptidoglycan biosynthetic process"/>
    <property type="evidence" value="ECO:0007669"/>
    <property type="project" value="UniProtKB-UniRule"/>
</dbReference>
<dbReference type="AlphaFoldDB" id="A0A3D8PMK6"/>
<sequence length="490" mass="54633">MQLTSILQGLSFDVIQGNINQEIHSIAYDSRDVQANSVFVAITGFSVDGHNFIDSAIARGASVIIAERMISTDKDVTILQVANTRNALALVSANYYHHPTDKLNLIGITGTNGKTSISYFIKSIYEEAKKSIALIGTIGTVINDQVIQTKNTTPESLNLQQFFATMVEEKTENCMMEVSSHSLSLDRVAYSKFNTGIFTNLTPDHLELHKNMDEYFEAKAKLFEMTDSWNIINIDDPYGRKLADRIKDYDTKLVTYGIHNQADIYATDIEYSFNHTIYTVHTPTEDVKIKVNLPGEIYVLNSLAAIASAYYNGIPIEVIQQGILQVKEIKGRLEVVYEKDDFKVIVDFAHTEDALEKAINTLKPFAKGRIILVFGVYADLSEDGKQKFDGMARVASTLADLSIITLDNPKHHDPDVIMKESIQAMDKHNGNYQAIPDRKEAIQHAISISNENDTILIAGKGHETTQIIGNEEIPFNEREIALDALAAKTF</sequence>
<protein>
    <recommendedName>
        <fullName evidence="8">UDP-N-acetylmuramyl-tripeptide synthetase</fullName>
        <ecNumber evidence="8">6.3.2.-</ecNumber>
    </recommendedName>
    <alternativeName>
        <fullName evidence="8">UDP-MurNAc-tripeptide synthetase</fullName>
    </alternativeName>
</protein>
<dbReference type="GO" id="GO:0071555">
    <property type="term" value="P:cell wall organization"/>
    <property type="evidence" value="ECO:0007669"/>
    <property type="project" value="UniProtKB-KW"/>
</dbReference>